<dbReference type="GO" id="GO:0008270">
    <property type="term" value="F:zinc ion binding"/>
    <property type="evidence" value="ECO:0007669"/>
    <property type="project" value="UniProtKB-UniRule"/>
</dbReference>
<feature type="binding site" evidence="10">
    <location>
        <position position="43"/>
    </location>
    <ligand>
        <name>Zn(2+)</name>
        <dbReference type="ChEBI" id="CHEBI:29105"/>
    </ligand>
</feature>
<evidence type="ECO:0000256" key="10">
    <source>
        <dbReference type="HAMAP-Rule" id="MF_01364"/>
    </source>
</evidence>
<dbReference type="FunFam" id="4.10.830.10:FF:000001">
    <property type="entry name" value="30S ribosomal protein S14 type Z"/>
    <property type="match status" value="1"/>
</dbReference>
<dbReference type="RefSeq" id="WP_091414441.1">
    <property type="nucleotide sequence ID" value="NZ_LT629749.1"/>
</dbReference>
<feature type="binding site" evidence="10">
    <location>
        <position position="24"/>
    </location>
    <ligand>
        <name>Zn(2+)</name>
        <dbReference type="ChEBI" id="CHEBI:29105"/>
    </ligand>
</feature>
<keyword evidence="12" id="KW-1185">Reference proteome</keyword>
<dbReference type="InterPro" id="IPR043140">
    <property type="entry name" value="Ribosomal_uS14_sf"/>
</dbReference>
<protein>
    <recommendedName>
        <fullName evidence="7 10">Small ribosomal subunit protein uS14</fullName>
    </recommendedName>
</protein>
<name>A0A1H1Z0D1_9ACTN</name>
<feature type="binding site" evidence="10">
    <location>
        <position position="40"/>
    </location>
    <ligand>
        <name>Zn(2+)</name>
        <dbReference type="ChEBI" id="CHEBI:29105"/>
    </ligand>
</feature>
<accession>A0A1H1Z0D1</accession>
<dbReference type="GO" id="GO:0003735">
    <property type="term" value="F:structural constituent of ribosome"/>
    <property type="evidence" value="ECO:0007669"/>
    <property type="project" value="InterPro"/>
</dbReference>
<evidence type="ECO:0000256" key="6">
    <source>
        <dbReference type="ARBA" id="ARBA00023274"/>
    </source>
</evidence>
<dbReference type="PANTHER" id="PTHR19836">
    <property type="entry name" value="30S RIBOSOMAL PROTEIN S14"/>
    <property type="match status" value="1"/>
</dbReference>
<dbReference type="GO" id="GO:0006412">
    <property type="term" value="P:translation"/>
    <property type="evidence" value="ECO:0007669"/>
    <property type="project" value="UniProtKB-UniRule"/>
</dbReference>
<evidence type="ECO:0000256" key="4">
    <source>
        <dbReference type="ARBA" id="ARBA00022884"/>
    </source>
</evidence>
<comment type="subunit">
    <text evidence="8 10">Part of the 30S ribosomal subunit. Contacts proteins S3 and S10.</text>
</comment>
<dbReference type="NCBIfam" id="NF005974">
    <property type="entry name" value="PRK08061.1"/>
    <property type="match status" value="1"/>
</dbReference>
<dbReference type="PANTHER" id="PTHR19836:SF19">
    <property type="entry name" value="SMALL RIBOSOMAL SUBUNIT PROTEIN US14M"/>
    <property type="match status" value="1"/>
</dbReference>
<dbReference type="SUPFAM" id="SSF57716">
    <property type="entry name" value="Glucocorticoid receptor-like (DNA-binding domain)"/>
    <property type="match status" value="1"/>
</dbReference>
<keyword evidence="5 10" id="KW-0689">Ribosomal protein</keyword>
<evidence type="ECO:0000256" key="1">
    <source>
        <dbReference type="ARBA" id="ARBA00022723"/>
    </source>
</evidence>
<keyword evidence="3 10" id="KW-0862">Zinc</keyword>
<dbReference type="InterPro" id="IPR023053">
    <property type="entry name" value="Ribosomal_uS14_bact"/>
</dbReference>
<dbReference type="GO" id="GO:0005737">
    <property type="term" value="C:cytoplasm"/>
    <property type="evidence" value="ECO:0007669"/>
    <property type="project" value="UniProtKB-ARBA"/>
</dbReference>
<dbReference type="AlphaFoldDB" id="A0A1H1Z0D1"/>
<evidence type="ECO:0000256" key="7">
    <source>
        <dbReference type="ARBA" id="ARBA00035167"/>
    </source>
</evidence>
<comment type="cofactor">
    <cofactor evidence="10">
        <name>Zn(2+)</name>
        <dbReference type="ChEBI" id="CHEBI:29105"/>
    </cofactor>
    <text evidence="10">Binds 1 zinc ion per subunit.</text>
</comment>
<keyword evidence="1 10" id="KW-0479">Metal-binding</keyword>
<evidence type="ECO:0000256" key="9">
    <source>
        <dbReference type="ARBA" id="ARBA00060857"/>
    </source>
</evidence>
<dbReference type="InterPro" id="IPR018271">
    <property type="entry name" value="Ribosomal_uS14_CS"/>
</dbReference>
<evidence type="ECO:0000256" key="2">
    <source>
        <dbReference type="ARBA" id="ARBA00022730"/>
    </source>
</evidence>
<comment type="function">
    <text evidence="10">Binds 16S rRNA, required for the assembly of 30S particles and may also be responsible for determining the conformation of the 16S rRNA at the A site.</text>
</comment>
<dbReference type="GO" id="GO:0019843">
    <property type="term" value="F:rRNA binding"/>
    <property type="evidence" value="ECO:0007669"/>
    <property type="project" value="UniProtKB-UniRule"/>
</dbReference>
<evidence type="ECO:0000256" key="5">
    <source>
        <dbReference type="ARBA" id="ARBA00022980"/>
    </source>
</evidence>
<evidence type="ECO:0000256" key="3">
    <source>
        <dbReference type="ARBA" id="ARBA00022833"/>
    </source>
</evidence>
<evidence type="ECO:0000313" key="12">
    <source>
        <dbReference type="Proteomes" id="UP000199092"/>
    </source>
</evidence>
<dbReference type="Proteomes" id="UP000199092">
    <property type="component" value="Chromosome I"/>
</dbReference>
<dbReference type="PROSITE" id="PS00527">
    <property type="entry name" value="RIBOSOMAL_S14"/>
    <property type="match status" value="1"/>
</dbReference>
<dbReference type="OrthoDB" id="9810484at2"/>
<dbReference type="GO" id="GO:0015935">
    <property type="term" value="C:small ribosomal subunit"/>
    <property type="evidence" value="ECO:0007669"/>
    <property type="project" value="TreeGrafter"/>
</dbReference>
<dbReference type="HAMAP" id="MF_01364_B">
    <property type="entry name" value="Ribosomal_uS14_2_B"/>
    <property type="match status" value="1"/>
</dbReference>
<comment type="similarity">
    <text evidence="9 10">Belongs to the universal ribosomal protein uS14 family. Zinc-binding uS14 subfamily.</text>
</comment>
<keyword evidence="2 10" id="KW-0699">rRNA-binding</keyword>
<evidence type="ECO:0000256" key="8">
    <source>
        <dbReference type="ARBA" id="ARBA00047110"/>
    </source>
</evidence>
<dbReference type="STRING" id="546871.SAMN04488543_3516"/>
<dbReference type="Gene3D" id="4.10.830.10">
    <property type="entry name" value="30s Ribosomal Protein S14, Chain N"/>
    <property type="match status" value="1"/>
</dbReference>
<gene>
    <name evidence="10" type="primary">rpsZ</name>
    <name evidence="10" type="synonym">rpsN</name>
    <name evidence="11" type="ORF">SAMN04488543_3516</name>
</gene>
<sequence>MAKTALRVKQARKPKFAVQGYTRCQKCGRPRSVFRKFGLCRICLRSMAHAGELPGITKSSW</sequence>
<organism evidence="11 12">
    <name type="scientific">Friedmanniella luteola</name>
    <dbReference type="NCBI Taxonomy" id="546871"/>
    <lineage>
        <taxon>Bacteria</taxon>
        <taxon>Bacillati</taxon>
        <taxon>Actinomycetota</taxon>
        <taxon>Actinomycetes</taxon>
        <taxon>Propionibacteriales</taxon>
        <taxon>Nocardioidaceae</taxon>
        <taxon>Friedmanniella</taxon>
    </lineage>
</organism>
<keyword evidence="6 10" id="KW-0687">Ribonucleoprotein</keyword>
<reference evidence="11 12" key="1">
    <citation type="submission" date="2016-10" db="EMBL/GenBank/DDBJ databases">
        <authorList>
            <person name="de Groot N.N."/>
        </authorList>
    </citation>
    <scope>NUCLEOTIDE SEQUENCE [LARGE SCALE GENOMIC DNA]</scope>
    <source>
        <strain evidence="11 12">DSM 21741</strain>
    </source>
</reference>
<keyword evidence="4 10" id="KW-0694">RNA-binding</keyword>
<evidence type="ECO:0000313" key="11">
    <source>
        <dbReference type="EMBL" id="SDT27022.1"/>
    </source>
</evidence>
<proteinExistence type="inferred from homology"/>
<feature type="binding site" evidence="10">
    <location>
        <position position="27"/>
    </location>
    <ligand>
        <name>Zn(2+)</name>
        <dbReference type="ChEBI" id="CHEBI:29105"/>
    </ligand>
</feature>
<dbReference type="Pfam" id="PF00253">
    <property type="entry name" value="Ribosomal_S14"/>
    <property type="match status" value="1"/>
</dbReference>
<dbReference type="InterPro" id="IPR001209">
    <property type="entry name" value="Ribosomal_uS14"/>
</dbReference>
<dbReference type="EMBL" id="LT629749">
    <property type="protein sequence ID" value="SDT27022.1"/>
    <property type="molecule type" value="Genomic_DNA"/>
</dbReference>